<evidence type="ECO:0000313" key="2">
    <source>
        <dbReference type="EMBL" id="SOD19875.1"/>
    </source>
</evidence>
<feature type="transmembrane region" description="Helical" evidence="1">
    <location>
        <begin position="61"/>
        <end position="79"/>
    </location>
</feature>
<reference evidence="3" key="1">
    <citation type="submission" date="2017-09" db="EMBL/GenBank/DDBJ databases">
        <authorList>
            <person name="Varghese N."/>
            <person name="Submissions S."/>
        </authorList>
    </citation>
    <scope>NUCLEOTIDE SEQUENCE [LARGE SCALE GENOMIC DNA]</scope>
    <source>
        <strain evidence="3">CGMCC 1.12803</strain>
    </source>
</reference>
<keyword evidence="3" id="KW-1185">Reference proteome</keyword>
<dbReference type="EMBL" id="OCMT01000004">
    <property type="protein sequence ID" value="SOD19875.1"/>
    <property type="molecule type" value="Genomic_DNA"/>
</dbReference>
<evidence type="ECO:0000313" key="3">
    <source>
        <dbReference type="Proteomes" id="UP000219281"/>
    </source>
</evidence>
<keyword evidence="1" id="KW-0472">Membrane</keyword>
<proteinExistence type="predicted"/>
<accession>A0A286ADC5</accession>
<keyword evidence="1" id="KW-0812">Transmembrane</keyword>
<keyword evidence="1" id="KW-1133">Transmembrane helix</keyword>
<evidence type="ECO:0000256" key="1">
    <source>
        <dbReference type="SAM" id="Phobius"/>
    </source>
</evidence>
<organism evidence="2 3">
    <name type="scientific">Pedobacter xixiisoli</name>
    <dbReference type="NCBI Taxonomy" id="1476464"/>
    <lineage>
        <taxon>Bacteria</taxon>
        <taxon>Pseudomonadati</taxon>
        <taxon>Bacteroidota</taxon>
        <taxon>Sphingobacteriia</taxon>
        <taxon>Sphingobacteriales</taxon>
        <taxon>Sphingobacteriaceae</taxon>
        <taxon>Pedobacter</taxon>
    </lineage>
</organism>
<sequence>MRLTWYCCNKKGVCRKTLNRVGVKLIFYKMKNLNLENFGVQEMDAREMKETTGGSWFGRNFRVILGVVAAIGIAIGFATQ</sequence>
<protein>
    <submittedName>
        <fullName evidence="2">Uncharacterized protein</fullName>
    </submittedName>
</protein>
<name>A0A286ADC5_9SPHI</name>
<dbReference type="AlphaFoldDB" id="A0A286ADC5"/>
<gene>
    <name evidence="2" type="ORF">SAMN06297358_3582</name>
</gene>
<dbReference type="Proteomes" id="UP000219281">
    <property type="component" value="Unassembled WGS sequence"/>
</dbReference>